<keyword evidence="2" id="KW-1185">Reference proteome</keyword>
<dbReference type="STRING" id="861450.HMPREF0080_01662"/>
<dbReference type="EMBL" id="AGCJ01000073">
    <property type="protein sequence ID" value="EHM39062.1"/>
    <property type="molecule type" value="Genomic_DNA"/>
</dbReference>
<sequence length="42" mass="4769">MPFQCLSAGKIDRTDIPAFPDNYSNMLRITAKRLPYSVNIPL</sequence>
<proteinExistence type="predicted"/>
<protein>
    <submittedName>
        <fullName evidence="1">Uncharacterized protein</fullName>
    </submittedName>
</protein>
<organism evidence="1 2">
    <name type="scientific">Anaeroglobus geminatus F0357</name>
    <dbReference type="NCBI Taxonomy" id="861450"/>
    <lineage>
        <taxon>Bacteria</taxon>
        <taxon>Bacillati</taxon>
        <taxon>Bacillota</taxon>
        <taxon>Negativicutes</taxon>
        <taxon>Veillonellales</taxon>
        <taxon>Veillonellaceae</taxon>
        <taxon>Anaeroglobus</taxon>
    </lineage>
</organism>
<evidence type="ECO:0000313" key="2">
    <source>
        <dbReference type="Proteomes" id="UP000005481"/>
    </source>
</evidence>
<accession>G9YJ18</accession>
<reference evidence="1 2" key="1">
    <citation type="submission" date="2011-08" db="EMBL/GenBank/DDBJ databases">
        <authorList>
            <person name="Weinstock G."/>
            <person name="Sodergren E."/>
            <person name="Clifton S."/>
            <person name="Fulton L."/>
            <person name="Fulton B."/>
            <person name="Courtney L."/>
            <person name="Fronick C."/>
            <person name="Harrison M."/>
            <person name="Strong C."/>
            <person name="Farmer C."/>
            <person name="Delahaunty K."/>
            <person name="Markovic C."/>
            <person name="Hall O."/>
            <person name="Minx P."/>
            <person name="Tomlinson C."/>
            <person name="Mitreva M."/>
            <person name="Hou S."/>
            <person name="Chen J."/>
            <person name="Wollam A."/>
            <person name="Pepin K.H."/>
            <person name="Johnson M."/>
            <person name="Bhonagiri V."/>
            <person name="Zhang X."/>
            <person name="Suruliraj S."/>
            <person name="Warren W."/>
            <person name="Chinwalla A."/>
            <person name="Mardis E.R."/>
            <person name="Wilson R.K."/>
        </authorList>
    </citation>
    <scope>NUCLEOTIDE SEQUENCE [LARGE SCALE GENOMIC DNA]</scope>
    <source>
        <strain evidence="1 2">F0357</strain>
    </source>
</reference>
<dbReference type="Proteomes" id="UP000005481">
    <property type="component" value="Unassembled WGS sequence"/>
</dbReference>
<gene>
    <name evidence="1" type="ORF">HMPREF0080_01662</name>
</gene>
<dbReference type="HOGENOM" id="CLU_3246384_0_0_9"/>
<name>G9YJ18_9FIRM</name>
<comment type="caution">
    <text evidence="1">The sequence shown here is derived from an EMBL/GenBank/DDBJ whole genome shotgun (WGS) entry which is preliminary data.</text>
</comment>
<evidence type="ECO:0000313" key="1">
    <source>
        <dbReference type="EMBL" id="EHM39062.1"/>
    </source>
</evidence>
<dbReference type="AlphaFoldDB" id="G9YJ18"/>